<evidence type="ECO:0000313" key="2">
    <source>
        <dbReference type="EMBL" id="EMF08675.1"/>
    </source>
</evidence>
<evidence type="ECO:0000256" key="1">
    <source>
        <dbReference type="SAM" id="SignalP"/>
    </source>
</evidence>
<dbReference type="OrthoDB" id="3622660at2759"/>
<dbReference type="GeneID" id="27898754"/>
<protein>
    <submittedName>
        <fullName evidence="2">Uncharacterized protein</fullName>
    </submittedName>
</protein>
<organism evidence="2 3">
    <name type="scientific">Sphaerulina musiva (strain SO2202)</name>
    <name type="common">Poplar stem canker fungus</name>
    <name type="synonym">Septoria musiva</name>
    <dbReference type="NCBI Taxonomy" id="692275"/>
    <lineage>
        <taxon>Eukaryota</taxon>
        <taxon>Fungi</taxon>
        <taxon>Dikarya</taxon>
        <taxon>Ascomycota</taxon>
        <taxon>Pezizomycotina</taxon>
        <taxon>Dothideomycetes</taxon>
        <taxon>Dothideomycetidae</taxon>
        <taxon>Mycosphaerellales</taxon>
        <taxon>Mycosphaerellaceae</taxon>
        <taxon>Sphaerulina</taxon>
    </lineage>
</organism>
<name>M3C9Z0_SPHMS</name>
<accession>M3C9Z0</accession>
<keyword evidence="3" id="KW-1185">Reference proteome</keyword>
<sequence>MQLLQVVALCMSIAATSVHSAAVPGTVVGITPRDAYVTEADLQLRQLEKRDLPPCGKKWVTPGGQDPPQNVIDDAGYCMSHSCPKYKKGWKHEICGYRYENCIRLDVGVTLKNDGFHKQGHWYGEDGTQLVAFRYWQEQVVFRGPNGSGKVYLAHGSTWTCVKGQMNAYLEDAHETLYGNSKDNWDQVWGGPCKCYFDLSTDMGFYVAH</sequence>
<dbReference type="HOGENOM" id="CLU_1316131_0_0_1"/>
<proteinExistence type="predicted"/>
<feature type="chain" id="PRO_5004032267" evidence="1">
    <location>
        <begin position="21"/>
        <end position="209"/>
    </location>
</feature>
<dbReference type="RefSeq" id="XP_016756796.1">
    <property type="nucleotide sequence ID" value="XM_016901617.1"/>
</dbReference>
<gene>
    <name evidence="2" type="ORF">SEPMUDRAFT_120584</name>
</gene>
<dbReference type="EMBL" id="KB456270">
    <property type="protein sequence ID" value="EMF08675.1"/>
    <property type="molecule type" value="Genomic_DNA"/>
</dbReference>
<feature type="signal peptide" evidence="1">
    <location>
        <begin position="1"/>
        <end position="20"/>
    </location>
</feature>
<reference evidence="2 3" key="1">
    <citation type="journal article" date="2012" name="PLoS Pathog.">
        <title>Diverse lifestyles and strategies of plant pathogenesis encoded in the genomes of eighteen Dothideomycetes fungi.</title>
        <authorList>
            <person name="Ohm R.A."/>
            <person name="Feau N."/>
            <person name="Henrissat B."/>
            <person name="Schoch C.L."/>
            <person name="Horwitz B.A."/>
            <person name="Barry K.W."/>
            <person name="Condon B.J."/>
            <person name="Copeland A.C."/>
            <person name="Dhillon B."/>
            <person name="Glaser F."/>
            <person name="Hesse C.N."/>
            <person name="Kosti I."/>
            <person name="LaButti K."/>
            <person name="Lindquist E.A."/>
            <person name="Lucas S."/>
            <person name="Salamov A.A."/>
            <person name="Bradshaw R.E."/>
            <person name="Ciuffetti L."/>
            <person name="Hamelin R.C."/>
            <person name="Kema G.H.J."/>
            <person name="Lawrence C."/>
            <person name="Scott J.A."/>
            <person name="Spatafora J.W."/>
            <person name="Turgeon B.G."/>
            <person name="de Wit P.J.G.M."/>
            <person name="Zhong S."/>
            <person name="Goodwin S.B."/>
            <person name="Grigoriev I.V."/>
        </authorList>
    </citation>
    <scope>NUCLEOTIDE SEQUENCE [LARGE SCALE GENOMIC DNA]</scope>
    <source>
        <strain evidence="2 3">SO2202</strain>
    </source>
</reference>
<dbReference type="AlphaFoldDB" id="M3C9Z0"/>
<dbReference type="Proteomes" id="UP000016931">
    <property type="component" value="Unassembled WGS sequence"/>
</dbReference>
<evidence type="ECO:0000313" key="3">
    <source>
        <dbReference type="Proteomes" id="UP000016931"/>
    </source>
</evidence>
<keyword evidence="1" id="KW-0732">Signal</keyword>